<evidence type="ECO:0000256" key="1">
    <source>
        <dbReference type="SAM" id="MobiDB-lite"/>
    </source>
</evidence>
<dbReference type="Proteomes" id="UP000245674">
    <property type="component" value="Unassembled WGS sequence"/>
</dbReference>
<dbReference type="EMBL" id="QGDV01000007">
    <property type="protein sequence ID" value="PWJ63634.1"/>
    <property type="molecule type" value="Genomic_DNA"/>
</dbReference>
<dbReference type="RefSeq" id="WP_104265880.1">
    <property type="nucleotide sequence ID" value="NZ_QGDV01000007.1"/>
</dbReference>
<evidence type="ECO:0008006" key="4">
    <source>
        <dbReference type="Google" id="ProtNLM"/>
    </source>
</evidence>
<protein>
    <recommendedName>
        <fullName evidence="4">HTH araC/xylS-type domain-containing protein</fullName>
    </recommendedName>
</protein>
<evidence type="ECO:0000313" key="2">
    <source>
        <dbReference type="EMBL" id="PWJ63634.1"/>
    </source>
</evidence>
<dbReference type="Gene3D" id="1.10.10.60">
    <property type="entry name" value="Homeodomain-like"/>
    <property type="match status" value="1"/>
</dbReference>
<evidence type="ECO:0000313" key="3">
    <source>
        <dbReference type="Proteomes" id="UP000245674"/>
    </source>
</evidence>
<comment type="caution">
    <text evidence="2">The sequence shown here is derived from an EMBL/GenBank/DDBJ whole genome shotgun (WGS) entry which is preliminary data.</text>
</comment>
<keyword evidence="3" id="KW-1185">Reference proteome</keyword>
<reference evidence="2 3" key="1">
    <citation type="submission" date="2018-03" db="EMBL/GenBank/DDBJ databases">
        <title>Genomic Encyclopedia of Type Strains, Phase III (KMG-III): the genomes of soil and plant-associated and newly described type strains.</title>
        <authorList>
            <person name="Whitman W."/>
        </authorList>
    </citation>
    <scope>NUCLEOTIDE SEQUENCE [LARGE SCALE GENOMIC DNA]</scope>
    <source>
        <strain evidence="2 3">VKM Ac-1602</strain>
    </source>
</reference>
<proteinExistence type="predicted"/>
<feature type="region of interest" description="Disordered" evidence="1">
    <location>
        <begin position="290"/>
        <end position="315"/>
    </location>
</feature>
<accession>A0ABX5LBS2</accession>
<organism evidence="2 3">
    <name type="scientific">Rathayibacter iranicus NCPPB 2253 = VKM Ac-1602</name>
    <dbReference type="NCBI Taxonomy" id="1328868"/>
    <lineage>
        <taxon>Bacteria</taxon>
        <taxon>Bacillati</taxon>
        <taxon>Actinomycetota</taxon>
        <taxon>Actinomycetes</taxon>
        <taxon>Micrococcales</taxon>
        <taxon>Microbacteriaceae</taxon>
        <taxon>Rathayibacter</taxon>
    </lineage>
</organism>
<gene>
    <name evidence="2" type="ORF">B0H03_107103</name>
</gene>
<name>A0ABX5LBS2_9MICO</name>
<sequence length="315" mass="33670">MPMPPSSASRDREFSLQGEPARAWLLDRGVRQSDDPLFRLVADEIRQEGFRLARVWHSAGRLRFERGPETALLIVQIEGAVDLGSADGPVRPVQPGETVLVSRGLDLIAQENSARYEIEMPRSTLAPVVADLFAEGGRVVDPAVAYRGVLLAAVNAALNGGVTVADPGFPAFRSSLRRLVAALLAGVVRDDRSAVPDSLQLLFLRACEQIEEASVDPGFSAAVLAQRLGVSPSYLRRACAAHDTTASAQIRSVRLRAAREHSHSAGTGGLRRGADVVAIAGFANRRALSRAERAERRTSSAVSDQGVEEVSGPAR</sequence>